<protein>
    <submittedName>
        <fullName evidence="1">Uncharacterized protein</fullName>
    </submittedName>
</protein>
<sequence>MFAIEDAFITGVMRRVIGCQMFTMDQYFTHRDERYWYRCLMFQDNKMLGTSKDGNSIHFSVWSSFTQNWCK</sequence>
<gene>
    <name evidence="1" type="primary">ORF107334</name>
</gene>
<evidence type="ECO:0000313" key="1">
    <source>
        <dbReference type="EMBL" id="CEK77918.1"/>
    </source>
</evidence>
<name>A0A0B7AAZ4_9EUPU</name>
<proteinExistence type="predicted"/>
<dbReference type="EMBL" id="HACG01031053">
    <property type="protein sequence ID" value="CEK77918.1"/>
    <property type="molecule type" value="Transcribed_RNA"/>
</dbReference>
<accession>A0A0B7AAZ4</accession>
<dbReference type="AlphaFoldDB" id="A0A0B7AAZ4"/>
<organism evidence="1">
    <name type="scientific">Arion vulgaris</name>
    <dbReference type="NCBI Taxonomy" id="1028688"/>
    <lineage>
        <taxon>Eukaryota</taxon>
        <taxon>Metazoa</taxon>
        <taxon>Spiralia</taxon>
        <taxon>Lophotrochozoa</taxon>
        <taxon>Mollusca</taxon>
        <taxon>Gastropoda</taxon>
        <taxon>Heterobranchia</taxon>
        <taxon>Euthyneura</taxon>
        <taxon>Panpulmonata</taxon>
        <taxon>Eupulmonata</taxon>
        <taxon>Stylommatophora</taxon>
        <taxon>Helicina</taxon>
        <taxon>Arionoidea</taxon>
        <taxon>Arionidae</taxon>
        <taxon>Arion</taxon>
    </lineage>
</organism>
<reference evidence="1" key="1">
    <citation type="submission" date="2014-12" db="EMBL/GenBank/DDBJ databases">
        <title>Insight into the proteome of Arion vulgaris.</title>
        <authorList>
            <person name="Aradska J."/>
            <person name="Bulat T."/>
            <person name="Smidak R."/>
            <person name="Sarate P."/>
            <person name="Gangsoo J."/>
            <person name="Sialana F."/>
            <person name="Bilban M."/>
            <person name="Lubec G."/>
        </authorList>
    </citation>
    <scope>NUCLEOTIDE SEQUENCE</scope>
    <source>
        <tissue evidence="1">Skin</tissue>
    </source>
</reference>